<keyword evidence="3" id="KW-0732">Signal</keyword>
<evidence type="ECO:0000256" key="6">
    <source>
        <dbReference type="RuleBase" id="RU004296"/>
    </source>
</evidence>
<dbReference type="Pfam" id="PF19961">
    <property type="entry name" value="EAD8"/>
    <property type="match status" value="1"/>
</dbReference>
<evidence type="ECO:0000256" key="2">
    <source>
        <dbReference type="ARBA" id="ARBA00022670"/>
    </source>
</evidence>
<feature type="domain" description="Effector-associated" evidence="7">
    <location>
        <begin position="7"/>
        <end position="100"/>
    </location>
</feature>
<evidence type="ECO:0000256" key="3">
    <source>
        <dbReference type="ARBA" id="ARBA00022729"/>
    </source>
</evidence>
<comment type="caution">
    <text evidence="8">The sequence shown here is derived from an EMBL/GenBank/DDBJ whole genome shotgun (WGS) entry which is preliminary data.</text>
</comment>
<evidence type="ECO:0000313" key="8">
    <source>
        <dbReference type="EMBL" id="MFC5217058.1"/>
    </source>
</evidence>
<dbReference type="InterPro" id="IPR008256">
    <property type="entry name" value="Peptidase_S1B"/>
</dbReference>
<dbReference type="Gene3D" id="2.40.10.10">
    <property type="entry name" value="Trypsin-like serine proteases"/>
    <property type="match status" value="2"/>
</dbReference>
<evidence type="ECO:0000256" key="5">
    <source>
        <dbReference type="ARBA" id="ARBA00022825"/>
    </source>
</evidence>
<keyword evidence="2 6" id="KW-0645">Protease</keyword>
<dbReference type="PANTHER" id="PTHR36234:SF5">
    <property type="entry name" value="LYSYL ENDOPEPTIDASE"/>
    <property type="match status" value="1"/>
</dbReference>
<evidence type="ECO:0000256" key="4">
    <source>
        <dbReference type="ARBA" id="ARBA00022801"/>
    </source>
</evidence>
<dbReference type="SUPFAM" id="SSF50494">
    <property type="entry name" value="Trypsin-like serine proteases"/>
    <property type="match status" value="1"/>
</dbReference>
<protein>
    <recommendedName>
        <fullName evidence="6">Serine protease</fullName>
        <ecNumber evidence="6">3.4.21.-</ecNumber>
    </recommendedName>
</protein>
<organism evidence="8 9">
    <name type="scientific">Streptomyces coerulescens</name>
    <dbReference type="NCBI Taxonomy" id="29304"/>
    <lineage>
        <taxon>Bacteria</taxon>
        <taxon>Bacillati</taxon>
        <taxon>Actinomycetota</taxon>
        <taxon>Actinomycetes</taxon>
        <taxon>Kitasatosporales</taxon>
        <taxon>Streptomycetaceae</taxon>
        <taxon>Streptomyces</taxon>
    </lineage>
</organism>
<evidence type="ECO:0000259" key="7">
    <source>
        <dbReference type="Pfam" id="PF19961"/>
    </source>
</evidence>
<dbReference type="PRINTS" id="PR00839">
    <property type="entry name" value="V8PROTEASE"/>
</dbReference>
<evidence type="ECO:0000313" key="9">
    <source>
        <dbReference type="Proteomes" id="UP001596263"/>
    </source>
</evidence>
<dbReference type="Proteomes" id="UP001596263">
    <property type="component" value="Unassembled WGS sequence"/>
</dbReference>
<gene>
    <name evidence="8" type="ORF">ACFPQ9_24770</name>
</gene>
<dbReference type="EMBL" id="JBHSKM010000019">
    <property type="protein sequence ID" value="MFC5217058.1"/>
    <property type="molecule type" value="Genomic_DNA"/>
</dbReference>
<dbReference type="EC" id="3.4.21.-" evidence="6"/>
<evidence type="ECO:0000256" key="1">
    <source>
        <dbReference type="ARBA" id="ARBA00008764"/>
    </source>
</evidence>
<dbReference type="RefSeq" id="WP_380857204.1">
    <property type="nucleotide sequence ID" value="NZ_JBHSKM010000019.1"/>
</dbReference>
<name>A0ABW0CPA6_STRCD</name>
<dbReference type="Pfam" id="PF13365">
    <property type="entry name" value="Trypsin_2"/>
    <property type="match status" value="1"/>
</dbReference>
<accession>A0ABW0CPA6</accession>
<reference evidence="9" key="1">
    <citation type="journal article" date="2019" name="Int. J. Syst. Evol. Microbiol.">
        <title>The Global Catalogue of Microorganisms (GCM) 10K type strain sequencing project: providing services to taxonomists for standard genome sequencing and annotation.</title>
        <authorList>
            <consortium name="The Broad Institute Genomics Platform"/>
            <consortium name="The Broad Institute Genome Sequencing Center for Infectious Disease"/>
            <person name="Wu L."/>
            <person name="Ma J."/>
        </authorList>
    </citation>
    <scope>NUCLEOTIDE SEQUENCE [LARGE SCALE GENOMIC DNA]</scope>
    <source>
        <strain evidence="9">KCTC 42586</strain>
    </source>
</reference>
<dbReference type="InterPro" id="IPR009003">
    <property type="entry name" value="Peptidase_S1_PA"/>
</dbReference>
<sequence length="366" mass="39656">MVELSPDDRAALIAVLKELPEFAREADRGEFVRNAGLARLATHVDLSGSPYVAASRLVTHALAYGRVSPEHEALGRIVNELTLLVGIEQRTLLTGILDRYGLMVPVATQPEPRGALSDRDVARFQEKIIGENTLRPVSFLAEGLRAAAAVAYVETRVGHRSWSGTGFLIAPGLLLTNHHVIGTEEQLRGSVFRFGFEDDAEGRARPVSEYRATEGGLLHTSPGDELDYSLIAIDGQPGRKWGWLSASKAPPRTGDRVNIVQHPAGLPKQIALQHNRIAYQGGDVVQYLTSTLPGSSGSPVLDDQWQVVAIHHSGGRIPEPTTGRFFYRNEGILLSSVLAHLPDELRGQTSVPSFIEGGSDDDHLPA</sequence>
<dbReference type="InterPro" id="IPR043504">
    <property type="entry name" value="Peptidase_S1_PA_chymotrypsin"/>
</dbReference>
<proteinExistence type="inferred from homology"/>
<keyword evidence="9" id="KW-1185">Reference proteome</keyword>
<keyword evidence="4 6" id="KW-0378">Hydrolase</keyword>
<comment type="similarity">
    <text evidence="1 6">Belongs to the peptidase S1B family.</text>
</comment>
<dbReference type="InterPro" id="IPR045437">
    <property type="entry name" value="EAD8"/>
</dbReference>
<keyword evidence="5 6" id="KW-0720">Serine protease</keyword>
<dbReference type="PANTHER" id="PTHR36234">
    <property type="entry name" value="LYSYL ENDOPEPTIDASE"/>
    <property type="match status" value="1"/>
</dbReference>